<dbReference type="Proteomes" id="UP000683360">
    <property type="component" value="Unassembled WGS sequence"/>
</dbReference>
<name>A0A8S3Q7L8_MYTED</name>
<accession>A0A8S3Q7L8</accession>
<organism evidence="2 3">
    <name type="scientific">Mytilus edulis</name>
    <name type="common">Blue mussel</name>
    <dbReference type="NCBI Taxonomy" id="6550"/>
    <lineage>
        <taxon>Eukaryota</taxon>
        <taxon>Metazoa</taxon>
        <taxon>Spiralia</taxon>
        <taxon>Lophotrochozoa</taxon>
        <taxon>Mollusca</taxon>
        <taxon>Bivalvia</taxon>
        <taxon>Autobranchia</taxon>
        <taxon>Pteriomorphia</taxon>
        <taxon>Mytilida</taxon>
        <taxon>Mytiloidea</taxon>
        <taxon>Mytilidae</taxon>
        <taxon>Mytilinae</taxon>
        <taxon>Mytilus</taxon>
    </lineage>
</organism>
<keyword evidence="3" id="KW-1185">Reference proteome</keyword>
<evidence type="ECO:0000313" key="2">
    <source>
        <dbReference type="EMBL" id="CAG2191467.1"/>
    </source>
</evidence>
<dbReference type="AlphaFoldDB" id="A0A8S3Q7L8"/>
<feature type="region of interest" description="Disordered" evidence="1">
    <location>
        <begin position="1"/>
        <end position="51"/>
    </location>
</feature>
<feature type="compositionally biased region" description="Polar residues" evidence="1">
    <location>
        <begin position="19"/>
        <end position="29"/>
    </location>
</feature>
<evidence type="ECO:0000313" key="3">
    <source>
        <dbReference type="Proteomes" id="UP000683360"/>
    </source>
</evidence>
<sequence>MTCTQSYSPEDTANEFHLNRTNSLSSGDTSKVRHPYKTESHSKVGTSNLRHPYTTQSKTAVESYKKFHHYSELPIVENTSNVYTQQQNGSIFEKLSSTTTPTENRQTATFSSFTTFGSKSQEQEANIHNYKLDMHEQSSYISDSDNLSFLSNVNKNNLSNLNTNQISDVANILESNCDINIVDKRSNTDDTSSEMEFVDWILKNESKLSSDSALIESARQFGDTGIGDMFSEDQTDITDVAPAHIDMLYSEDNNIDTSNNSNVTLAQTFHGNIKIFDIEAPKTVESLPDNVLPSQTLHYMSTLPNMLNHPTYSSIPFNRSTSSGCSLTTSNSVDPLVAQSHPLGGAFNHIDLSATVSKSNVESVYHDVNIRFDQSRTSEDLNELIRQNVSLNNQSSVVFMSANTSCEILSTSDNSSCVRANNDEEIITSLHPHSVSEEIRPDTGATLKRSHSAGDTPHPNVQNKFPFLSFLLKQDDEI</sequence>
<reference evidence="2" key="1">
    <citation type="submission" date="2021-03" db="EMBL/GenBank/DDBJ databases">
        <authorList>
            <person name="Bekaert M."/>
        </authorList>
    </citation>
    <scope>NUCLEOTIDE SEQUENCE</scope>
</reference>
<comment type="caution">
    <text evidence="2">The sequence shown here is derived from an EMBL/GenBank/DDBJ whole genome shotgun (WGS) entry which is preliminary data.</text>
</comment>
<protein>
    <submittedName>
        <fullName evidence="2">Uncharacterized protein</fullName>
    </submittedName>
</protein>
<evidence type="ECO:0000256" key="1">
    <source>
        <dbReference type="SAM" id="MobiDB-lite"/>
    </source>
</evidence>
<feature type="compositionally biased region" description="Polar residues" evidence="1">
    <location>
        <begin position="1"/>
        <end position="11"/>
    </location>
</feature>
<gene>
    <name evidence="2" type="ORF">MEDL_6703</name>
</gene>
<dbReference type="EMBL" id="CAJPWZ010000363">
    <property type="protein sequence ID" value="CAG2191467.1"/>
    <property type="molecule type" value="Genomic_DNA"/>
</dbReference>
<proteinExistence type="predicted"/>